<comment type="caution">
    <text evidence="4">The sequence shown here is derived from an EMBL/GenBank/DDBJ whole genome shotgun (WGS) entry which is preliminary data.</text>
</comment>
<dbReference type="HAMAP" id="MF_01384">
    <property type="entry name" value="UreD"/>
    <property type="match status" value="1"/>
</dbReference>
<sequence length="317" mass="34605">MSPSDAQRPTDIRKISVGGGRIVLNKLAGQIVTFAELSSTYPLKLLSPKVTEDGVAVVYALTYGGGLVGGDRVNLSVEVGAATSLVLLTQGSTKVFKTRPGDRLSSLPTQFPRPAHESTSPTTQIMNFAVAPSAALFLLPEPVTCFRSAAYNQVQTFHLAANASAVILDWFTSGRKSLGEEWVFSRYYSANDIWVEGKRVAKDVMLLEDDPVDASPLPRRQLRDKLAPYACFATTFLFGPLVQPAIKKLSCRYETIQVFKCTAPDKLIWSLSLVDDGAGAIVRTAGLEPEDVKMWLKEALRDVEELIGVDTYRRAFA</sequence>
<dbReference type="EMBL" id="JACETU010000002">
    <property type="protein sequence ID" value="KAF7436680.1"/>
    <property type="molecule type" value="Genomic_DNA"/>
</dbReference>
<protein>
    <recommendedName>
        <fullName evidence="6">UreD-domain-containing protein</fullName>
    </recommendedName>
</protein>
<feature type="region of interest" description="Disordered" evidence="3">
    <location>
        <begin position="99"/>
        <end position="120"/>
    </location>
</feature>
<organism evidence="4 5">
    <name type="scientific">Pleurotus ostreatus</name>
    <name type="common">Oyster mushroom</name>
    <name type="synonym">White-rot fungus</name>
    <dbReference type="NCBI Taxonomy" id="5322"/>
    <lineage>
        <taxon>Eukaryota</taxon>
        <taxon>Fungi</taxon>
        <taxon>Dikarya</taxon>
        <taxon>Basidiomycota</taxon>
        <taxon>Agaricomycotina</taxon>
        <taxon>Agaricomycetes</taxon>
        <taxon>Agaricomycetidae</taxon>
        <taxon>Agaricales</taxon>
        <taxon>Pleurotineae</taxon>
        <taxon>Pleurotaceae</taxon>
        <taxon>Pleurotus</taxon>
    </lineage>
</organism>
<dbReference type="GO" id="GO:0016151">
    <property type="term" value="F:nickel cation binding"/>
    <property type="evidence" value="ECO:0007669"/>
    <property type="project" value="InterPro"/>
</dbReference>
<dbReference type="AlphaFoldDB" id="A0A8H7A606"/>
<evidence type="ECO:0000256" key="3">
    <source>
        <dbReference type="SAM" id="MobiDB-lite"/>
    </source>
</evidence>
<evidence type="ECO:0000256" key="1">
    <source>
        <dbReference type="ARBA" id="ARBA00007177"/>
    </source>
</evidence>
<name>A0A8H7A606_PLEOS</name>
<evidence type="ECO:0000313" key="4">
    <source>
        <dbReference type="EMBL" id="KAF7436680.1"/>
    </source>
</evidence>
<dbReference type="PANTHER" id="PTHR33643">
    <property type="entry name" value="UREASE ACCESSORY PROTEIN D"/>
    <property type="match status" value="1"/>
</dbReference>
<dbReference type="VEuPathDB" id="FungiDB:PC9H_003513"/>
<proteinExistence type="inferred from homology"/>
<dbReference type="Proteomes" id="UP000623687">
    <property type="component" value="Unassembled WGS sequence"/>
</dbReference>
<comment type="similarity">
    <text evidence="1">Belongs to the UreD family.</text>
</comment>
<dbReference type="PANTHER" id="PTHR33643:SF1">
    <property type="entry name" value="UREASE ACCESSORY PROTEIN D"/>
    <property type="match status" value="1"/>
</dbReference>
<dbReference type="GeneID" id="59373331"/>
<evidence type="ECO:0000256" key="2">
    <source>
        <dbReference type="ARBA" id="ARBA00023186"/>
    </source>
</evidence>
<dbReference type="Pfam" id="PF01774">
    <property type="entry name" value="UreD"/>
    <property type="match status" value="1"/>
</dbReference>
<evidence type="ECO:0000313" key="5">
    <source>
        <dbReference type="Proteomes" id="UP000623687"/>
    </source>
</evidence>
<keyword evidence="5" id="KW-1185">Reference proteome</keyword>
<dbReference type="RefSeq" id="XP_036634579.1">
    <property type="nucleotide sequence ID" value="XM_036773106.1"/>
</dbReference>
<keyword evidence="2" id="KW-0143">Chaperone</keyword>
<dbReference type="OrthoDB" id="5550464at2759"/>
<evidence type="ECO:0008006" key="6">
    <source>
        <dbReference type="Google" id="ProtNLM"/>
    </source>
</evidence>
<reference evidence="4" key="1">
    <citation type="submission" date="2019-07" db="EMBL/GenBank/DDBJ databases">
        <authorList>
            <person name="Palmer J.M."/>
        </authorList>
    </citation>
    <scope>NUCLEOTIDE SEQUENCE</scope>
    <source>
        <strain evidence="4">PC9</strain>
    </source>
</reference>
<gene>
    <name evidence="4" type="ORF">PC9H_003513</name>
</gene>
<accession>A0A8H7A606</accession>
<dbReference type="InterPro" id="IPR002669">
    <property type="entry name" value="UreD"/>
</dbReference>